<gene>
    <name evidence="3" type="ORF">CLCR_05526</name>
</gene>
<dbReference type="PANTHER" id="PTHR39596">
    <property type="match status" value="1"/>
</dbReference>
<feature type="domain" description="Heterokaryon incompatibility" evidence="2">
    <location>
        <begin position="367"/>
        <end position="402"/>
    </location>
</feature>
<dbReference type="EMBL" id="LGRB01000020">
    <property type="protein sequence ID" value="OCT45161.1"/>
    <property type="molecule type" value="Genomic_DNA"/>
</dbReference>
<dbReference type="eggNOG" id="ENOG502S16F">
    <property type="taxonomic scope" value="Eukaryota"/>
</dbReference>
<feature type="region of interest" description="Disordered" evidence="1">
    <location>
        <begin position="694"/>
        <end position="718"/>
    </location>
</feature>
<evidence type="ECO:0000256" key="1">
    <source>
        <dbReference type="SAM" id="MobiDB-lite"/>
    </source>
</evidence>
<sequence length="757" mass="85090">MDHVLSKEELEEFHHHIPEIPWLGYDHRPSEVGDFDDYALQRGWSRERLFDLKEGRLGDLEKEGLKAFLQSWFSIGLYEMALSRSLDKDGFIVQRDSSLFFTSEPLRQLFKDLREHFQRLPRDDPHKIQVLEHLVRVLTSASVWSRMLGEPQLFINVNPDFCDETYESIMRLFTLSGVAVQYMGEVLASLVQGSFRGRLQSPWIPIDAYQRSLAERLVKRGWCPYVKTMLSPVNIIVAEYAAIVGPPATRFMHNSCSADGCVRHIIDESTYKPRHIRSGCQCPFVRPSFPRIAEVLDSGRIPLMGFDSISEAEDGMTVEVVPMEDASVFSAVSHVWSGGLGSTSEEGLPACAVDFLASYAEVAGPSKLTWIDSLCIPREKRLRKMSITGMNKVYTRASRTLVLDPELMHAATANARRLLLWVTTAAWMQRMWTLPEGRLSQVPVFAFNDRVVMLSDLMKDADQNDSANPVSGSLMPDLLGLFSANINPLRYIHQSLCYRTTSKREDEVPALAALFDIDPRRILDTKSLDDRMAMFWIGLREKVRIPMNILLLGGEKLPIAGLRWAPRSLLNAGRQLSLLGPPSGVTTYDVELSDSGTLTATYVVIRLQKRSKLLLNKFNPIKLAFNPDPGSREVPVGLFTILVMPKTRTDTEDAGILEDIDAFAVNVTNLEARAGRALANELLSSVKTVVALTMESSPPRPWEEESGANPGRPKDEPCNYARTHSFIARYRMQLSPIETRGDELITGFVGWARISIS</sequence>
<dbReference type="OrthoDB" id="2426273at2759"/>
<name>A0A1C1C9M4_9EURO</name>
<dbReference type="Proteomes" id="UP000094526">
    <property type="component" value="Unassembled WGS sequence"/>
</dbReference>
<organism evidence="3 4">
    <name type="scientific">Cladophialophora carrionii</name>
    <dbReference type="NCBI Taxonomy" id="86049"/>
    <lineage>
        <taxon>Eukaryota</taxon>
        <taxon>Fungi</taxon>
        <taxon>Dikarya</taxon>
        <taxon>Ascomycota</taxon>
        <taxon>Pezizomycotina</taxon>
        <taxon>Eurotiomycetes</taxon>
        <taxon>Chaetothyriomycetidae</taxon>
        <taxon>Chaetothyriales</taxon>
        <taxon>Herpotrichiellaceae</taxon>
        <taxon>Cladophialophora</taxon>
    </lineage>
</organism>
<dbReference type="InterPro" id="IPR010730">
    <property type="entry name" value="HET"/>
</dbReference>
<protein>
    <recommendedName>
        <fullName evidence="2">Heterokaryon incompatibility domain-containing protein</fullName>
    </recommendedName>
</protein>
<dbReference type="AlphaFoldDB" id="A0A1C1C9M4"/>
<proteinExistence type="predicted"/>
<dbReference type="STRING" id="86049.A0A1C1C9M4"/>
<evidence type="ECO:0000259" key="2">
    <source>
        <dbReference type="Pfam" id="PF06985"/>
    </source>
</evidence>
<keyword evidence="4" id="KW-1185">Reference proteome</keyword>
<accession>A0A1C1C9M4</accession>
<reference evidence="4" key="1">
    <citation type="submission" date="2015-07" db="EMBL/GenBank/DDBJ databases">
        <authorList>
            <person name="Teixeira M.M."/>
            <person name="Souza R.C."/>
            <person name="Almeida L.G."/>
            <person name="Vicente V.A."/>
            <person name="de Hoog S."/>
            <person name="Bocca A.L."/>
            <person name="de Almeida S.R."/>
            <person name="Vasconcelos A.T."/>
            <person name="Felipe M.S."/>
        </authorList>
    </citation>
    <scope>NUCLEOTIDE SEQUENCE [LARGE SCALE GENOMIC DNA]</scope>
    <source>
        <strain evidence="4">KSF</strain>
    </source>
</reference>
<comment type="caution">
    <text evidence="3">The sequence shown here is derived from an EMBL/GenBank/DDBJ whole genome shotgun (WGS) entry which is preliminary data.</text>
</comment>
<dbReference type="Pfam" id="PF06985">
    <property type="entry name" value="HET"/>
    <property type="match status" value="1"/>
</dbReference>
<dbReference type="PANTHER" id="PTHR39596:SF3">
    <property type="entry name" value="HETEROKARYON INCOMPATIBILITY DOMAIN-CONTAINING PROTEIN"/>
    <property type="match status" value="1"/>
</dbReference>
<evidence type="ECO:0000313" key="3">
    <source>
        <dbReference type="EMBL" id="OCT45161.1"/>
    </source>
</evidence>
<evidence type="ECO:0000313" key="4">
    <source>
        <dbReference type="Proteomes" id="UP000094526"/>
    </source>
</evidence>
<dbReference type="VEuPathDB" id="FungiDB:CLCR_05526"/>
<dbReference type="VEuPathDB" id="FungiDB:G647_07821"/>